<dbReference type="EMBL" id="VVXH01000017">
    <property type="protein sequence ID" value="KAA2376106.1"/>
    <property type="molecule type" value="Genomic_DNA"/>
</dbReference>
<evidence type="ECO:0000256" key="5">
    <source>
        <dbReference type="ARBA" id="ARBA00023295"/>
    </source>
</evidence>
<evidence type="ECO:0000313" key="12">
    <source>
        <dbReference type="Proteomes" id="UP000195772"/>
    </source>
</evidence>
<dbReference type="InterPro" id="IPR017853">
    <property type="entry name" value="GH"/>
</dbReference>
<proteinExistence type="predicted"/>
<evidence type="ECO:0000259" key="8">
    <source>
        <dbReference type="Pfam" id="PF14508"/>
    </source>
</evidence>
<dbReference type="OrthoDB" id="1109141at2"/>
<evidence type="ECO:0000256" key="3">
    <source>
        <dbReference type="ARBA" id="ARBA00022801"/>
    </source>
</evidence>
<feature type="domain" description="Glycosyl-hydrolase 97 C-terminal oligomerisation" evidence="9">
    <location>
        <begin position="567"/>
        <end position="662"/>
    </location>
</feature>
<evidence type="ECO:0000256" key="2">
    <source>
        <dbReference type="ARBA" id="ARBA00011245"/>
    </source>
</evidence>
<dbReference type="AlphaFoldDB" id="A0A1Y3QR75"/>
<evidence type="ECO:0000256" key="1">
    <source>
        <dbReference type="ARBA" id="ARBA00001913"/>
    </source>
</evidence>
<feature type="signal peptide" evidence="6">
    <location>
        <begin position="1"/>
        <end position="20"/>
    </location>
</feature>
<sequence>MSLKPLFLFACTLCALPLMAQKNYTLTSPDGTLQATVATGSDLRISLSADGETLLAPSPVSMTLGGGEVLGSNPKVTRARKNTADARIASPFYKKSSVRDHYNELELTMRGDYGLVVRLYDDGLAYRFTTRKKDGILVENEQVAYTFPGDYTAYAPYVGHKRLLDFEGQFRNSFENTYTRLPLTQLDPRKLIFLPVLVELPGGRKMVITEADLQGYPGLFLNNSTEAPVLKGVFAPYPKKEEQGGHNQLQMLVTEREPYIAATEGTRSFPWRVMAVSKDDSQLLDNDLVYRLAPASKIADTSWIKPGKVAWEWWNASNLYDVDFKAGINNETYKYYIWFASQHGIEYVILDEGWAVNKQADLMQVVPEIDLEELVEYGRERNVGIILWAGYYAFERDMERVVKHYADMGVKGFKVDFMDRDDQRMVDFLHRAAEVCAEHKMLLDFHGVFKPTGLNRTWPNVLNYEGVFGLEQLKWSAESTDMVKYDVTMPFIRMVAGPMDYTQGAMRNASRGNYRPVHSEPMSQGTRCRQLAEYVVFESPITMLCDSPSNYMKEPECFAFMASVPTVWDETVALTGSVGEYIAIARRSGDTWYIGAMTDWTPRELELDLSFIGNGNYDVESFADGINADRAARDFRKTVSELPQDRRLKIRMAPGGGYAARIYAR</sequence>
<feature type="domain" description="Glycosyl-hydrolase 97 catalytic" evidence="7">
    <location>
        <begin position="313"/>
        <end position="467"/>
    </location>
</feature>
<keyword evidence="5" id="KW-0326">Glycosidase</keyword>
<feature type="chain" id="PRO_5044063408" evidence="6">
    <location>
        <begin position="21"/>
        <end position="665"/>
    </location>
</feature>
<feature type="domain" description="Glycosyl-hydrolase 97 N-terminal" evidence="8">
    <location>
        <begin position="26"/>
        <end position="293"/>
    </location>
</feature>
<comment type="cofactor">
    <cofactor evidence="1">
        <name>Ca(2+)</name>
        <dbReference type="ChEBI" id="CHEBI:29108"/>
    </cofactor>
</comment>
<evidence type="ECO:0000259" key="7">
    <source>
        <dbReference type="Pfam" id="PF10566"/>
    </source>
</evidence>
<dbReference type="Pfam" id="PF14508">
    <property type="entry name" value="GH97_N"/>
    <property type="match status" value="1"/>
</dbReference>
<dbReference type="Gene3D" id="3.20.20.70">
    <property type="entry name" value="Aldolase class I"/>
    <property type="match status" value="1"/>
</dbReference>
<dbReference type="PANTHER" id="PTHR35803">
    <property type="entry name" value="GLUCAN 1,4-ALPHA-GLUCOSIDASE SUSB-RELATED"/>
    <property type="match status" value="1"/>
</dbReference>
<evidence type="ECO:0000313" key="13">
    <source>
        <dbReference type="Proteomes" id="UP000322940"/>
    </source>
</evidence>
<evidence type="ECO:0000256" key="6">
    <source>
        <dbReference type="SAM" id="SignalP"/>
    </source>
</evidence>
<reference evidence="11" key="2">
    <citation type="journal article" date="2018" name="BMC Genomics">
        <title>Whole genome sequencing and function prediction of 133 gut anaerobes isolated from chicken caecum in pure cultures.</title>
        <authorList>
            <person name="Medvecky M."/>
            <person name="Cejkova D."/>
            <person name="Polansky O."/>
            <person name="Karasova D."/>
            <person name="Kubasova T."/>
            <person name="Cizek A."/>
            <person name="Rychlik I."/>
        </authorList>
    </citation>
    <scope>NUCLEOTIDE SEQUENCE</scope>
    <source>
        <strain evidence="11">An90</strain>
    </source>
</reference>
<comment type="caution">
    <text evidence="11">The sequence shown here is derived from an EMBL/GenBank/DDBJ whole genome shotgun (WGS) entry which is preliminary data.</text>
</comment>
<dbReference type="SUPFAM" id="SSF51445">
    <property type="entry name" value="(Trans)glycosidases"/>
    <property type="match status" value="1"/>
</dbReference>
<keyword evidence="3 10" id="KW-0378">Hydrolase</keyword>
<dbReference type="InterPro" id="IPR052720">
    <property type="entry name" value="Glycosyl_hydrolase_97"/>
</dbReference>
<dbReference type="Gene3D" id="2.70.98.10">
    <property type="match status" value="1"/>
</dbReference>
<dbReference type="InterPro" id="IPR029486">
    <property type="entry name" value="GH97_N"/>
</dbReference>
<organism evidence="11 12">
    <name type="scientific">Alistipes onderdonkii</name>
    <dbReference type="NCBI Taxonomy" id="328813"/>
    <lineage>
        <taxon>Bacteria</taxon>
        <taxon>Pseudomonadati</taxon>
        <taxon>Bacteroidota</taxon>
        <taxon>Bacteroidia</taxon>
        <taxon>Bacteroidales</taxon>
        <taxon>Rikenellaceae</taxon>
        <taxon>Alistipes</taxon>
    </lineage>
</organism>
<dbReference type="eggNOG" id="COG4948">
    <property type="taxonomic scope" value="Bacteria"/>
</dbReference>
<dbReference type="InterPro" id="IPR029483">
    <property type="entry name" value="GH97_C"/>
</dbReference>
<evidence type="ECO:0000313" key="11">
    <source>
        <dbReference type="EMBL" id="OUN02201.1"/>
    </source>
</evidence>
<dbReference type="GO" id="GO:0016798">
    <property type="term" value="F:hydrolase activity, acting on glycosyl bonds"/>
    <property type="evidence" value="ECO:0007669"/>
    <property type="project" value="UniProtKB-KW"/>
</dbReference>
<dbReference type="EMBL" id="NFHB01000009">
    <property type="protein sequence ID" value="OUN02201.1"/>
    <property type="molecule type" value="Genomic_DNA"/>
</dbReference>
<dbReference type="Pfam" id="PF14509">
    <property type="entry name" value="GH97_C"/>
    <property type="match status" value="1"/>
</dbReference>
<dbReference type="InterPro" id="IPR013785">
    <property type="entry name" value="Aldolase_TIM"/>
</dbReference>
<reference evidence="10 13" key="3">
    <citation type="journal article" date="2019" name="Nat. Med.">
        <title>A library of human gut bacterial isolates paired with longitudinal multiomics data enables mechanistic microbiome research.</title>
        <authorList>
            <person name="Poyet M."/>
            <person name="Groussin M."/>
            <person name="Gibbons S.M."/>
            <person name="Avila-Pacheco J."/>
            <person name="Jiang X."/>
            <person name="Kearney S.M."/>
            <person name="Perrotta A.R."/>
            <person name="Berdy B."/>
            <person name="Zhao S."/>
            <person name="Lieberman T.D."/>
            <person name="Swanson P.K."/>
            <person name="Smith M."/>
            <person name="Roesemann S."/>
            <person name="Alexander J.E."/>
            <person name="Rich S.A."/>
            <person name="Livny J."/>
            <person name="Vlamakis H."/>
            <person name="Clish C."/>
            <person name="Bullock K."/>
            <person name="Deik A."/>
            <person name="Scott J."/>
            <person name="Pierce K.A."/>
            <person name="Xavier R.J."/>
            <person name="Alm E.J."/>
        </authorList>
    </citation>
    <scope>NUCLEOTIDE SEQUENCE [LARGE SCALE GENOMIC DNA]</scope>
    <source>
        <strain evidence="10 13">BIOML-A266</strain>
    </source>
</reference>
<dbReference type="GO" id="GO:0030246">
    <property type="term" value="F:carbohydrate binding"/>
    <property type="evidence" value="ECO:0007669"/>
    <property type="project" value="InterPro"/>
</dbReference>
<keyword evidence="6" id="KW-0732">Signal</keyword>
<dbReference type="InterPro" id="IPR013780">
    <property type="entry name" value="Glyco_hydro_b"/>
</dbReference>
<evidence type="ECO:0000259" key="9">
    <source>
        <dbReference type="Pfam" id="PF14509"/>
    </source>
</evidence>
<dbReference type="RefSeq" id="WP_087403275.1">
    <property type="nucleotide sequence ID" value="NZ_AP031440.1"/>
</dbReference>
<evidence type="ECO:0000256" key="4">
    <source>
        <dbReference type="ARBA" id="ARBA00022837"/>
    </source>
</evidence>
<gene>
    <name evidence="11" type="ORF">B5G41_12625</name>
    <name evidence="10" type="ORF">F2Y10_13850</name>
</gene>
<dbReference type="Pfam" id="PF10566">
    <property type="entry name" value="Glyco_hydro_97"/>
    <property type="match status" value="1"/>
</dbReference>
<dbReference type="InterPro" id="IPR019563">
    <property type="entry name" value="GH97_catalytic"/>
</dbReference>
<dbReference type="Proteomes" id="UP000322940">
    <property type="component" value="Unassembled WGS sequence"/>
</dbReference>
<accession>A0A1Y3QR75</accession>
<dbReference type="Proteomes" id="UP000195772">
    <property type="component" value="Unassembled WGS sequence"/>
</dbReference>
<keyword evidence="4" id="KW-0106">Calcium</keyword>
<comment type="subunit">
    <text evidence="2">Monomer.</text>
</comment>
<reference evidence="12" key="1">
    <citation type="submission" date="2017-04" db="EMBL/GenBank/DDBJ databases">
        <title>Function of individual gut microbiota members based on whole genome sequencing of pure cultures obtained from chicken caecum.</title>
        <authorList>
            <person name="Medvecky M."/>
            <person name="Cejkova D."/>
            <person name="Polansky O."/>
            <person name="Karasova D."/>
            <person name="Kubasova T."/>
            <person name="Cizek A."/>
            <person name="Rychlik I."/>
        </authorList>
    </citation>
    <scope>NUCLEOTIDE SEQUENCE [LARGE SCALE GENOMIC DNA]</scope>
    <source>
        <strain evidence="12">An90</strain>
    </source>
</reference>
<protein>
    <submittedName>
        <fullName evidence="10">Glycoside hydrolase family 97 protein</fullName>
    </submittedName>
    <submittedName>
        <fullName evidence="11">Retaining alpha-galactosidase</fullName>
    </submittedName>
</protein>
<dbReference type="InterPro" id="IPR014718">
    <property type="entry name" value="GH-type_carb-bd"/>
</dbReference>
<dbReference type="PANTHER" id="PTHR35803:SF2">
    <property type="entry name" value="RETAINING ALPHA-GALACTOSIDASE"/>
    <property type="match status" value="1"/>
</dbReference>
<dbReference type="Gene3D" id="2.60.40.1180">
    <property type="entry name" value="Golgi alpha-mannosidase II"/>
    <property type="match status" value="1"/>
</dbReference>
<name>A0A1Y3QR75_9BACT</name>
<evidence type="ECO:0000313" key="10">
    <source>
        <dbReference type="EMBL" id="KAA2376106.1"/>
    </source>
</evidence>